<keyword evidence="1" id="KW-1133">Transmembrane helix</keyword>
<evidence type="ECO:0000313" key="3">
    <source>
        <dbReference type="Proteomes" id="UP000327044"/>
    </source>
</evidence>
<protein>
    <submittedName>
        <fullName evidence="2">Uncharacterized protein</fullName>
    </submittedName>
</protein>
<dbReference type="Proteomes" id="UP000327044">
    <property type="component" value="Unassembled WGS sequence"/>
</dbReference>
<dbReference type="EMBL" id="VVIM01000010">
    <property type="protein sequence ID" value="KAB0791978.1"/>
    <property type="molecule type" value="Genomic_DNA"/>
</dbReference>
<keyword evidence="1" id="KW-0472">Membrane</keyword>
<dbReference type="InParanoid" id="A0A5N4A3W0"/>
<keyword evidence="3" id="KW-1185">Reference proteome</keyword>
<accession>A0A5N4A3W0</accession>
<name>A0A5N4A3W0_PHOPY</name>
<organism evidence="2 3">
    <name type="scientific">Photinus pyralis</name>
    <name type="common">Common eastern firefly</name>
    <name type="synonym">Lampyris pyralis</name>
    <dbReference type="NCBI Taxonomy" id="7054"/>
    <lineage>
        <taxon>Eukaryota</taxon>
        <taxon>Metazoa</taxon>
        <taxon>Ecdysozoa</taxon>
        <taxon>Arthropoda</taxon>
        <taxon>Hexapoda</taxon>
        <taxon>Insecta</taxon>
        <taxon>Pterygota</taxon>
        <taxon>Neoptera</taxon>
        <taxon>Endopterygota</taxon>
        <taxon>Coleoptera</taxon>
        <taxon>Polyphaga</taxon>
        <taxon>Elateriformia</taxon>
        <taxon>Elateroidea</taxon>
        <taxon>Lampyridae</taxon>
        <taxon>Lampyrinae</taxon>
        <taxon>Photinus</taxon>
    </lineage>
</organism>
<feature type="transmembrane region" description="Helical" evidence="1">
    <location>
        <begin position="56"/>
        <end position="76"/>
    </location>
</feature>
<reference evidence="2 3" key="1">
    <citation type="journal article" date="2018" name="Elife">
        <title>Firefly genomes illuminate parallel origins of bioluminescence in beetles.</title>
        <authorList>
            <person name="Fallon T.R."/>
            <person name="Lower S.E."/>
            <person name="Chang C.H."/>
            <person name="Bessho-Uehara M."/>
            <person name="Martin G.J."/>
            <person name="Bewick A.J."/>
            <person name="Behringer M."/>
            <person name="Debat H.J."/>
            <person name="Wong I."/>
            <person name="Day J.C."/>
            <person name="Suvorov A."/>
            <person name="Silva C.J."/>
            <person name="Stanger-Hall K.F."/>
            <person name="Hall D.W."/>
            <person name="Schmitz R.J."/>
            <person name="Nelson D.R."/>
            <person name="Lewis S.M."/>
            <person name="Shigenobu S."/>
            <person name="Bybee S.M."/>
            <person name="Larracuente A.M."/>
            <person name="Oba Y."/>
            <person name="Weng J.K."/>
        </authorList>
    </citation>
    <scope>NUCLEOTIDE SEQUENCE [LARGE SCALE GENOMIC DNA]</scope>
    <source>
        <strain evidence="2">1611_PpyrPB1</strain>
        <tissue evidence="2">Whole body</tissue>
    </source>
</reference>
<keyword evidence="1" id="KW-0812">Transmembrane</keyword>
<sequence length="152" mass="17567">MFCGNCFKFHTSSFWNLHKIVGRSRGRSIQSVRFSRIGYSFMFQNFFGAPCMKFELFVLLLSSLVSCTILVSVTVFDLFAKIANDGNYGYVCASVCAYGRMFLICEFNHHLQLQYTELTINPVIFVFKTSKLTDFQNCKNTKFFEILKIPFS</sequence>
<evidence type="ECO:0000256" key="1">
    <source>
        <dbReference type="SAM" id="Phobius"/>
    </source>
</evidence>
<evidence type="ECO:0000313" key="2">
    <source>
        <dbReference type="EMBL" id="KAB0791978.1"/>
    </source>
</evidence>
<comment type="caution">
    <text evidence="2">The sequence shown here is derived from an EMBL/GenBank/DDBJ whole genome shotgun (WGS) entry which is preliminary data.</text>
</comment>
<proteinExistence type="predicted"/>
<dbReference type="AlphaFoldDB" id="A0A5N4A3W0"/>
<gene>
    <name evidence="2" type="ORF">PPYR_13939</name>
</gene>